<organism evidence="2 3">
    <name type="scientific">Patiria miniata</name>
    <name type="common">Bat star</name>
    <name type="synonym">Asterina miniata</name>
    <dbReference type="NCBI Taxonomy" id="46514"/>
    <lineage>
        <taxon>Eukaryota</taxon>
        <taxon>Metazoa</taxon>
        <taxon>Echinodermata</taxon>
        <taxon>Eleutherozoa</taxon>
        <taxon>Asterozoa</taxon>
        <taxon>Asteroidea</taxon>
        <taxon>Valvatacea</taxon>
        <taxon>Valvatida</taxon>
        <taxon>Asterinidae</taxon>
        <taxon>Patiria</taxon>
    </lineage>
</organism>
<dbReference type="SUPFAM" id="SSF51101">
    <property type="entry name" value="Mannose-binding lectins"/>
    <property type="match status" value="1"/>
</dbReference>
<keyword evidence="3" id="KW-1185">Reference proteome</keyword>
<evidence type="ECO:0000313" key="2">
    <source>
        <dbReference type="EnsemblMetazoa" id="XP_038053297.1"/>
    </source>
</evidence>
<dbReference type="Pfam" id="PF03318">
    <property type="entry name" value="ETX_MTX2"/>
    <property type="match status" value="1"/>
</dbReference>
<dbReference type="PANTHER" id="PTHR39244:SF5">
    <property type="entry name" value="NATTERIN-3-LIKE"/>
    <property type="match status" value="1"/>
</dbReference>
<dbReference type="SUPFAM" id="SSF56973">
    <property type="entry name" value="Aerolisin/ETX pore-forming domain"/>
    <property type="match status" value="1"/>
</dbReference>
<dbReference type="Gene3D" id="2.100.10.30">
    <property type="entry name" value="Jacalin-like lectin domain"/>
    <property type="match status" value="1"/>
</dbReference>
<dbReference type="Proteomes" id="UP000887568">
    <property type="component" value="Unplaced"/>
</dbReference>
<evidence type="ECO:0000259" key="1">
    <source>
        <dbReference type="Pfam" id="PF01419"/>
    </source>
</evidence>
<dbReference type="InterPro" id="IPR036404">
    <property type="entry name" value="Jacalin-like_lectin_dom_sf"/>
</dbReference>
<feature type="domain" description="Jacalin-type lectin" evidence="1">
    <location>
        <begin position="20"/>
        <end position="156"/>
    </location>
</feature>
<dbReference type="EnsemblMetazoa" id="XM_038197369.1">
    <property type="protein sequence ID" value="XP_038053297.1"/>
    <property type="gene ID" value="LOC119725793"/>
</dbReference>
<dbReference type="AlphaFoldDB" id="A0A913ZNI4"/>
<dbReference type="InterPro" id="IPR001229">
    <property type="entry name" value="Jacalin-like_lectin_dom"/>
</dbReference>
<dbReference type="Gene3D" id="2.170.15.10">
    <property type="entry name" value="Proaerolysin, chain A, domain 3"/>
    <property type="match status" value="1"/>
</dbReference>
<dbReference type="GeneID" id="119725793"/>
<reference evidence="2" key="1">
    <citation type="submission" date="2022-11" db="UniProtKB">
        <authorList>
            <consortium name="EnsemblMetazoa"/>
        </authorList>
    </citation>
    <scope>IDENTIFICATION</scope>
</reference>
<proteinExistence type="predicted"/>
<dbReference type="OMA" id="PCASEES"/>
<sequence>MPSLVPFSDINTKIFCTNQASGGSGGKAKTFIKMDTGAVMTKIQAWKEDWRIRGVEMTMSDGTQQLFGSRTGSGSLFTLNSGETLRRLNIQASGQKSSGGYVRLGAIWMETSQGRSWGIFSRYLTEDGRYWYDMPNSGIVCGMFGKYGDDVDCLGFAVMNPIERARLVNVTYPNLDLKVVADTPTIVASNEYSNGTSVNQSYTLTGEKTVTTERSWSVTTGFEMSYSVSVSASIPQVADIEASTSWTLSSETTHSRSETISEEQGWEWPIVCPPYMRIRASGTMYQDSIDNAYEAKVHIDLKNGQDYEYAVKGIYEGMNVRHGLLKVEELGPP</sequence>
<dbReference type="InterPro" id="IPR004991">
    <property type="entry name" value="Aerolysin-like"/>
</dbReference>
<dbReference type="InterPro" id="IPR053237">
    <property type="entry name" value="Natterin_C"/>
</dbReference>
<dbReference type="OrthoDB" id="3758675at2759"/>
<evidence type="ECO:0000313" key="3">
    <source>
        <dbReference type="Proteomes" id="UP000887568"/>
    </source>
</evidence>
<dbReference type="Pfam" id="PF01419">
    <property type="entry name" value="Jacalin"/>
    <property type="match status" value="1"/>
</dbReference>
<protein>
    <recommendedName>
        <fullName evidence="1">Jacalin-type lectin domain-containing protein</fullName>
    </recommendedName>
</protein>
<dbReference type="RefSeq" id="XP_038053297.1">
    <property type="nucleotide sequence ID" value="XM_038197369.1"/>
</dbReference>
<dbReference type="PANTHER" id="PTHR39244">
    <property type="entry name" value="NATTERIN-4"/>
    <property type="match status" value="1"/>
</dbReference>
<accession>A0A913ZNI4</accession>
<name>A0A913ZNI4_PATMI</name>